<dbReference type="SUPFAM" id="SSF52151">
    <property type="entry name" value="FabD/lysophospholipase-like"/>
    <property type="match status" value="1"/>
</dbReference>
<dbReference type="SUPFAM" id="SSF55048">
    <property type="entry name" value="Probable ACP-binding domain of malonyl-CoA ACP transacylase"/>
    <property type="match status" value="1"/>
</dbReference>
<accession>A0A1F5LFX3</accession>
<sequence>MPASTTTARHQVSVLFGPQRNDVDVVLAKISTTLVEDSSLQFIHGILQELPSLWVDITKAWPSLCRVPGDDQIIALLQQLQGSPSATTAEPMNVIMTPLTVITHILDFVKLKGSIGEQNVIDAQGFCVGFLAAIVVACSKGEDEFQSLTATIVRIAVCIGALVDLDELVHGTSRSIAVRWKDLAGCKVFQQVLASHSKAYTSCELDTNSVTVTVPEEDMDALVKDIASRNLSAKPIALRGRFHHEVHKVAVQHIVKYFEQDMRFRLPSGSGILLPLRSNVDGNVIVKGDMLLIALESILVMQCKWLPTVAGAYNTIRQTNDAARLLAVGESSIIPRSVSKDSVQQNGRHDLCQDNDRLPNGLSNGLTPTNGVETAEDMADCRLNGHGDDPVTPIAIVGMACRYPQADSVEALWDMLELGRCAVSEIPNDRFKMNELLRQPKGPFWGNFLDQPDAFDHRFFGISAREAEAMDPQQRLLLQVAYNAMESAGYCGISASSLTSDIGCYVGVGSDDYTDNVGSRDSNAFSATGTLQAFNSGRISHYFGWSGPSLTVDTACSSAAVAIHLACKALQAKECSIAMAGGVNVMTSPKVTQNLAAASFLSPTGASRAFDAGANGYCRGEGAGLVILRPLEDALRNHDTILAVIAGSAVNQGSNCSPITVPVSESQQSLYRKALAAGATSPHEVTYVEAHGTGTQVGDPIEFDSIRQVFGGANRAERLWIGSIKDNIGHTETSSGVAALLKTVMMIQKARIPKQANFSRLNPKIPSCHKENIAISEKSTNWESSHPVAMVTNYGAAGSNAALLVKQHRRPSDSSDHAKGGMSEVPIFISAKSTESLRAYCEVLHKFVTKASVQRHGDVIQDIAYNLAIKQNRKMDYVATFSTDSNDTASFLDQLTAVISNDACTQKKLASPLPVILCFGGQTGNTANISEDLFNSCGLLRLHIMECERTCQTLGLPSLFPTIFQSSPIEDLVSLHCILFSIQYASAKAWIDSGLKVDRIIGHSFGQLTGLCVAGSLGLSDCMTLISQRAGLIHSSWGLEHGSMLSIKGAKEDVRVLLNGCNNTVDIACFNGPRDLVVAGEEVSIANLEIMAADGSMSIQTKRLRSTHGFHSRLVDRIVPGLTTVAHSLVYHEPRIPIEACSELDDWTCVTPTKIVQHSRMPVYFESAVERAAQKASGPAIWLEAGSGSPVVPMVRQIIQSSQSSEGHVFQSTNLEGPQAQRNIAKATSNLWSKGVEVQFWAFSHYQAASYKSINLPPYQFAKTKHWIPIDPFAFLPLPPPSLPDDHGGLVRIVEQSSGKTVFSVQASHPVYRLCAQGHSVVGQHLCPASLYIEIILEAANKLDPEGLSGFMPHIQNLSISAPLLLESEGDVCLQLSRTDIQLRWSFCLFTRQGKSGPETHATGEIGLHKVEGTTQACSRFRSLDRLITPSRSHAIAKSSGSSGLMGLPVYQTFNRVVAYADYFRGVKHVFANGNEATGLVSLQESQTANGICDPILVDNFLQVAGIHVNCLSEVRDDEVFVCSAIGDIFLSDSFINRDTKSTGTSTTYTSYDRLSKKQFMCDIFVFDPENGKLLLAIMSATFTSVLMSNLSRALRRLNKDATEPNPQSSEGKPQLETQEVLTRNSQNPQQVVGAGGGHIEAVREMFHNLLGIPLEELLPSSSLEDIGVDSLMRTEVLAEINKRFNFNLTTAALMETFDIQSLANRIFPDASSETVKVSAQAQAAIEVSVEQRSWQDRDIDAAPDTHKYLALAELSRNLFANLKGTTIHGQKTQWTGFCDSVYPQQMALVTAYVVEAFRDMGIPLESFGPGQVIPQLPVLPQHQQVKAQLYSILEYSKLVRREGDVLIRREGPIPTTPSSTLHEQIVRKYPRHESEHNLLRTTGSKLAECLTGLADPLTLLFQDKEARELIGNVYTHAPMFLSATMHLTQFLHDVLSQCDTSREIKILEIGAGTGGTTGFLLGQLADVSGLRFQYTFTDISSSLVALARKKFRNYSFMSYATLNVDQDPPEAMLGQYDVIISSNCVHATPSIMRSTKNIRRLLRPDGILCLIELTRNLFWFDLVFGLLEGWWMFDDSRQHALASEHTWNKALRQAGYQWVDWSNNPAKESEILRLIVASPANVGSPEATLVTEESVSFAEKDGIQLQADIYYPPDIETSSRSRPIALMIHGGGHVMLSRKDIRPKQTEMLLAAGFLPVSIDYRLCPEVSLLEGPMEDSRDALRWARQVLPGLVLQRPDVQPDGDYVVTVGWSTGGHLAMTLAWTAAEVDVRPPEAILSFYSPTDYEDPFWSQPNLPFGHPALSSDTYNQWEAIQDKPIISYNPSSSLGGWMNPSDARSRIALHMNWTGQTIPFLLNSLGSRQKSQMTKLEAPSIQDIQAISPLAQIRSHKYKSPTCIIHGTRDDLVPISQAQRTYAALCEVGVDAEIRVLDAVHLFDIYPDMKQNQEALQAIQDGFAFLQKHVKP</sequence>
<dbReference type="SMART" id="SM00827">
    <property type="entry name" value="PKS_AT"/>
    <property type="match status" value="1"/>
</dbReference>
<dbReference type="PANTHER" id="PTHR43775:SF21">
    <property type="entry name" value="NON-REDUCING POLYKETIDE SYNTHASE AUSA-RELATED"/>
    <property type="match status" value="1"/>
</dbReference>
<evidence type="ECO:0000256" key="4">
    <source>
        <dbReference type="ARBA" id="ARBA00022603"/>
    </source>
</evidence>
<dbReference type="InterPro" id="IPR049492">
    <property type="entry name" value="BD-FAE-like_dom"/>
</dbReference>
<dbReference type="GO" id="GO:0004315">
    <property type="term" value="F:3-oxoacyl-[acyl-carrier-protein] synthase activity"/>
    <property type="evidence" value="ECO:0007669"/>
    <property type="project" value="InterPro"/>
</dbReference>
<dbReference type="InterPro" id="IPR014043">
    <property type="entry name" value="Acyl_transferase_dom"/>
</dbReference>
<dbReference type="CDD" id="cd00833">
    <property type="entry name" value="PKS"/>
    <property type="match status" value="1"/>
</dbReference>
<dbReference type="InterPro" id="IPR016035">
    <property type="entry name" value="Acyl_Trfase/lysoPLipase"/>
</dbReference>
<dbReference type="RefSeq" id="XP_022487556.1">
    <property type="nucleotide sequence ID" value="XM_022632607.1"/>
</dbReference>
<dbReference type="InterPro" id="IPR016036">
    <property type="entry name" value="Malonyl_transacylase_ACP-bd"/>
</dbReference>
<evidence type="ECO:0000256" key="2">
    <source>
        <dbReference type="ARBA" id="ARBA00022450"/>
    </source>
</evidence>
<dbReference type="InterPro" id="IPR029063">
    <property type="entry name" value="SAM-dependent_MTases_sf"/>
</dbReference>
<dbReference type="Proteomes" id="UP000177622">
    <property type="component" value="Unassembled WGS sequence"/>
</dbReference>
<organism evidence="11 12">
    <name type="scientific">Penicillium arizonense</name>
    <dbReference type="NCBI Taxonomy" id="1835702"/>
    <lineage>
        <taxon>Eukaryota</taxon>
        <taxon>Fungi</taxon>
        <taxon>Dikarya</taxon>
        <taxon>Ascomycota</taxon>
        <taxon>Pezizomycotina</taxon>
        <taxon>Eurotiomycetes</taxon>
        <taxon>Eurotiomycetidae</taxon>
        <taxon>Eurotiales</taxon>
        <taxon>Aspergillaceae</taxon>
        <taxon>Penicillium</taxon>
    </lineage>
</organism>
<evidence type="ECO:0000259" key="8">
    <source>
        <dbReference type="PROSITE" id="PS50075"/>
    </source>
</evidence>
<dbReference type="Pfam" id="PF14765">
    <property type="entry name" value="PS-DH"/>
    <property type="match status" value="1"/>
</dbReference>
<dbReference type="Gene3D" id="3.40.47.10">
    <property type="match status" value="1"/>
</dbReference>
<feature type="domain" description="Ketosynthase family 3 (KS3)" evidence="9">
    <location>
        <begin position="391"/>
        <end position="807"/>
    </location>
</feature>
<dbReference type="OrthoDB" id="429813at2759"/>
<dbReference type="Pfam" id="PF20434">
    <property type="entry name" value="BD-FAE"/>
    <property type="match status" value="1"/>
</dbReference>
<dbReference type="InterPro" id="IPR036736">
    <property type="entry name" value="ACP-like_sf"/>
</dbReference>
<feature type="domain" description="PKS/mFAS DH" evidence="10">
    <location>
        <begin position="1287"/>
        <end position="1592"/>
    </location>
</feature>
<dbReference type="InterPro" id="IPR041068">
    <property type="entry name" value="HTH_51"/>
</dbReference>
<keyword evidence="5" id="KW-0808">Transferase</keyword>
<dbReference type="GO" id="GO:0004312">
    <property type="term" value="F:fatty acid synthase activity"/>
    <property type="evidence" value="ECO:0007669"/>
    <property type="project" value="TreeGrafter"/>
</dbReference>
<dbReference type="Pfam" id="PF21089">
    <property type="entry name" value="PKS_DH_N"/>
    <property type="match status" value="1"/>
</dbReference>
<dbReference type="InterPro" id="IPR042104">
    <property type="entry name" value="PKS_dehydratase_sf"/>
</dbReference>
<dbReference type="SUPFAM" id="SSF53335">
    <property type="entry name" value="S-adenosyl-L-methionine-dependent methyltransferases"/>
    <property type="match status" value="1"/>
</dbReference>
<dbReference type="Gene3D" id="1.10.1200.10">
    <property type="entry name" value="ACP-like"/>
    <property type="match status" value="1"/>
</dbReference>
<evidence type="ECO:0000256" key="5">
    <source>
        <dbReference type="ARBA" id="ARBA00022679"/>
    </source>
</evidence>
<keyword evidence="6" id="KW-0511">Multifunctional enzyme</keyword>
<dbReference type="PROSITE" id="PS50075">
    <property type="entry name" value="CARRIER"/>
    <property type="match status" value="1"/>
</dbReference>
<dbReference type="Pfam" id="PF18558">
    <property type="entry name" value="HTH_51"/>
    <property type="match status" value="1"/>
</dbReference>
<dbReference type="Gene3D" id="3.40.50.150">
    <property type="entry name" value="Vaccinia Virus protein VP39"/>
    <property type="match status" value="1"/>
</dbReference>
<feature type="region of interest" description="N-terminal hotdog fold" evidence="7">
    <location>
        <begin position="1287"/>
        <end position="1413"/>
    </location>
</feature>
<dbReference type="PROSITE" id="PS52004">
    <property type="entry name" value="KS3_2"/>
    <property type="match status" value="1"/>
</dbReference>
<keyword evidence="12" id="KW-1185">Reference proteome</keyword>
<dbReference type="Gene3D" id="3.40.366.10">
    <property type="entry name" value="Malonyl-Coenzyme A Acyl Carrier Protein, domain 2"/>
    <property type="match status" value="2"/>
</dbReference>
<evidence type="ECO:0000256" key="1">
    <source>
        <dbReference type="ARBA" id="ARBA00004721"/>
    </source>
</evidence>
<dbReference type="GO" id="GO:0044550">
    <property type="term" value="P:secondary metabolite biosynthetic process"/>
    <property type="evidence" value="ECO:0007669"/>
    <property type="project" value="TreeGrafter"/>
</dbReference>
<dbReference type="GeneID" id="34577341"/>
<dbReference type="InterPro" id="IPR016039">
    <property type="entry name" value="Thiolase-like"/>
</dbReference>
<dbReference type="InterPro" id="IPR049900">
    <property type="entry name" value="PKS_mFAS_DH"/>
</dbReference>
<dbReference type="SUPFAM" id="SSF53474">
    <property type="entry name" value="alpha/beta-Hydrolases"/>
    <property type="match status" value="1"/>
</dbReference>
<keyword evidence="4" id="KW-0489">Methyltransferase</keyword>
<dbReference type="SUPFAM" id="SSF53901">
    <property type="entry name" value="Thiolase-like"/>
    <property type="match status" value="1"/>
</dbReference>
<evidence type="ECO:0000259" key="10">
    <source>
        <dbReference type="PROSITE" id="PS52019"/>
    </source>
</evidence>
<dbReference type="GO" id="GO:0006633">
    <property type="term" value="P:fatty acid biosynthetic process"/>
    <property type="evidence" value="ECO:0007669"/>
    <property type="project" value="InterPro"/>
</dbReference>
<dbReference type="EMBL" id="LXJU01000011">
    <property type="protein sequence ID" value="OGE52114.1"/>
    <property type="molecule type" value="Genomic_DNA"/>
</dbReference>
<dbReference type="GO" id="GO:0032259">
    <property type="term" value="P:methylation"/>
    <property type="evidence" value="ECO:0007669"/>
    <property type="project" value="UniProtKB-KW"/>
</dbReference>
<name>A0A1F5LFX3_PENAI</name>
<feature type="domain" description="Carrier" evidence="8">
    <location>
        <begin position="1634"/>
        <end position="1711"/>
    </location>
</feature>
<gene>
    <name evidence="11" type="ORF">PENARI_c011G05713</name>
</gene>
<dbReference type="GO" id="GO:0017000">
    <property type="term" value="P:antibiotic biosynthetic process"/>
    <property type="evidence" value="ECO:0007669"/>
    <property type="project" value="UniProtKB-ARBA"/>
</dbReference>
<dbReference type="PROSITE" id="PS00606">
    <property type="entry name" value="KS3_1"/>
    <property type="match status" value="1"/>
</dbReference>
<feature type="region of interest" description="C-terminal hotdog fold" evidence="7">
    <location>
        <begin position="1441"/>
        <end position="1592"/>
    </location>
</feature>
<dbReference type="Pfam" id="PF00109">
    <property type="entry name" value="ketoacyl-synt"/>
    <property type="match status" value="1"/>
</dbReference>
<comment type="pathway">
    <text evidence="1">Secondary metabolite biosynthesis; terpenoid biosynthesis.</text>
</comment>
<feature type="active site" description="Proton acceptor; for dehydratase activity" evidence="7">
    <location>
        <position position="1319"/>
    </location>
</feature>
<dbReference type="InterPro" id="IPR049552">
    <property type="entry name" value="PKS_DH_N"/>
</dbReference>
<evidence type="ECO:0000259" key="9">
    <source>
        <dbReference type="PROSITE" id="PS52004"/>
    </source>
</evidence>
<dbReference type="Pfam" id="PF08242">
    <property type="entry name" value="Methyltransf_12"/>
    <property type="match status" value="1"/>
</dbReference>
<dbReference type="STRING" id="1835702.A0A1F5LFX3"/>
<dbReference type="InterPro" id="IPR014031">
    <property type="entry name" value="Ketoacyl_synth_C"/>
</dbReference>
<dbReference type="InterPro" id="IPR009081">
    <property type="entry name" value="PP-bd_ACP"/>
</dbReference>
<dbReference type="Pfam" id="PF00550">
    <property type="entry name" value="PP-binding"/>
    <property type="match status" value="1"/>
</dbReference>
<dbReference type="Pfam" id="PF00698">
    <property type="entry name" value="Acyl_transf_1"/>
    <property type="match status" value="1"/>
</dbReference>
<keyword evidence="3" id="KW-0597">Phosphoprotein</keyword>
<dbReference type="Pfam" id="PF02801">
    <property type="entry name" value="Ketoacyl-synt_C"/>
    <property type="match status" value="1"/>
</dbReference>
<proteinExistence type="predicted"/>
<dbReference type="SUPFAM" id="SSF47336">
    <property type="entry name" value="ACP-like"/>
    <property type="match status" value="1"/>
</dbReference>
<dbReference type="Gene3D" id="3.40.50.1820">
    <property type="entry name" value="alpha/beta hydrolase"/>
    <property type="match status" value="1"/>
</dbReference>
<dbReference type="InterPro" id="IPR014030">
    <property type="entry name" value="Ketoacyl_synth_N"/>
</dbReference>
<dbReference type="PANTHER" id="PTHR43775">
    <property type="entry name" value="FATTY ACID SYNTHASE"/>
    <property type="match status" value="1"/>
</dbReference>
<dbReference type="InterPro" id="IPR020841">
    <property type="entry name" value="PKS_Beta-ketoAc_synthase_dom"/>
</dbReference>
<evidence type="ECO:0000256" key="7">
    <source>
        <dbReference type="PROSITE-ProRule" id="PRU01363"/>
    </source>
</evidence>
<evidence type="ECO:0000256" key="6">
    <source>
        <dbReference type="ARBA" id="ARBA00023268"/>
    </source>
</evidence>
<dbReference type="GO" id="GO:0008168">
    <property type="term" value="F:methyltransferase activity"/>
    <property type="evidence" value="ECO:0007669"/>
    <property type="project" value="UniProtKB-KW"/>
</dbReference>
<dbReference type="Gene3D" id="3.10.129.110">
    <property type="entry name" value="Polyketide synthase dehydratase"/>
    <property type="match status" value="1"/>
</dbReference>
<evidence type="ECO:0000256" key="3">
    <source>
        <dbReference type="ARBA" id="ARBA00022553"/>
    </source>
</evidence>
<dbReference type="Pfam" id="PF16073">
    <property type="entry name" value="SAT"/>
    <property type="match status" value="1"/>
</dbReference>
<evidence type="ECO:0000313" key="12">
    <source>
        <dbReference type="Proteomes" id="UP000177622"/>
    </source>
</evidence>
<dbReference type="Gene3D" id="3.30.70.3290">
    <property type="match status" value="1"/>
</dbReference>
<dbReference type="InterPro" id="IPR029058">
    <property type="entry name" value="AB_hydrolase_fold"/>
</dbReference>
<comment type="caution">
    <text evidence="11">The sequence shown here is derived from an EMBL/GenBank/DDBJ whole genome shotgun (WGS) entry which is preliminary data.</text>
</comment>
<feature type="active site" description="Proton donor; for dehydratase activity" evidence="7">
    <location>
        <position position="1499"/>
    </location>
</feature>
<reference evidence="11 12" key="1">
    <citation type="journal article" date="2016" name="Sci. Rep.">
        <title>Penicillium arizonense, a new, genome sequenced fungal species, reveals a high chemical diversity in secreted metabolites.</title>
        <authorList>
            <person name="Grijseels S."/>
            <person name="Nielsen J.C."/>
            <person name="Randelovic M."/>
            <person name="Nielsen J."/>
            <person name="Nielsen K.F."/>
            <person name="Workman M."/>
            <person name="Frisvad J.C."/>
        </authorList>
    </citation>
    <scope>NUCLEOTIDE SEQUENCE [LARGE SCALE GENOMIC DNA]</scope>
    <source>
        <strain evidence="11 12">CBS 141311</strain>
    </source>
</reference>
<evidence type="ECO:0000313" key="11">
    <source>
        <dbReference type="EMBL" id="OGE52114.1"/>
    </source>
</evidence>
<dbReference type="InterPro" id="IPR013217">
    <property type="entry name" value="Methyltransf_12"/>
</dbReference>
<dbReference type="InterPro" id="IPR050091">
    <property type="entry name" value="PKS_NRPS_Biosynth_Enz"/>
</dbReference>
<dbReference type="InterPro" id="IPR001227">
    <property type="entry name" value="Ac_transferase_dom_sf"/>
</dbReference>
<protein>
    <submittedName>
        <fullName evidence="11">Uncharacterized protein</fullName>
    </submittedName>
</protein>
<dbReference type="InterPro" id="IPR049551">
    <property type="entry name" value="PKS_DH_C"/>
</dbReference>
<dbReference type="PROSITE" id="PS52019">
    <property type="entry name" value="PKS_MFAS_DH"/>
    <property type="match status" value="1"/>
</dbReference>
<dbReference type="InterPro" id="IPR032088">
    <property type="entry name" value="SAT"/>
</dbReference>
<dbReference type="InterPro" id="IPR018201">
    <property type="entry name" value="Ketoacyl_synth_AS"/>
</dbReference>
<dbReference type="SMART" id="SM00825">
    <property type="entry name" value="PKS_KS"/>
    <property type="match status" value="1"/>
</dbReference>
<keyword evidence="2" id="KW-0596">Phosphopantetheine</keyword>